<evidence type="ECO:0000259" key="4">
    <source>
        <dbReference type="Pfam" id="PF01103"/>
    </source>
</evidence>
<comment type="subcellular location">
    <subcellularLocation>
        <location evidence="1">Membrane</location>
    </subcellularLocation>
</comment>
<dbReference type="EMBL" id="WNXC01000006">
    <property type="protein sequence ID" value="MBB2150609.1"/>
    <property type="molecule type" value="Genomic_DNA"/>
</dbReference>
<dbReference type="Proteomes" id="UP000636110">
    <property type="component" value="Unassembled WGS sequence"/>
</dbReference>
<comment type="caution">
    <text evidence="5">The sequence shown here is derived from an EMBL/GenBank/DDBJ whole genome shotgun (WGS) entry which is preliminary data.</text>
</comment>
<sequence length="843" mass="96851">MGKRLLFSMLLFTGFCSHAQDSIKVSIYPKYDQVGKFHRFLFGENYRKEYADSTRVPLIRLSQIKGGLTPIKRGGGNQTHSLRMVDKQGKEWVLRSVEKYPEVLLPLELQATFAKDIVKDNMSAQHPFSALVVPVFAYAAGIPHSNPMIGWVVPDTALGEFAPVFENSLCLLEEREPEGDTDNTEKMLRKLNDNNENSVDAPLLLKAKALDYLLGDWDRHEDQWRWIPEKTALGIRYVVVPRDRDMVYYLSEGLIPRFAQVSWLLPMIQGYERNVKNINWFFWEGRSLYGRILGTIGEEEWDRIVQEFSDAMTDEVFEHALKRLPEPSYSLRHDQLLAQLKERRKALPETMKTYYRFMNRIVDVQGSNKNELLEIRDHGNSGLNVSLKKLDKYGQVGEQIFNRNYDPSVTKEIRLYVRDGNDRVILQNKNSNIRLRMVNGEGDKHYEVLEAKRKVPFYGMEKDITYSGAASRLIKHLDNDTSNTHYVPTDLYSRNMTLLNAGFNADDGLSMGLSYKIMSPGFRKLPFGNIHSFSFLHSFKTNAFSFNYSSEWFQALGKADIVLQASAFAPENSQNFFGLGNETPYAKVGDYILYYRARFGLYDFDPALRWRSHQNTWTVGPTFQYYHFSKDDNNDRFISQTSMLHSPDSATIDQDKWYTGLKVGFNRNTRNNEVLPSSGSYLDAKLRFYAGLNRAAESSVQVLASYTFYQRIGNSKRFVLANRTGGGLTFGNQAFYQSNYIGGQGNLLGFRSFRFGGQHSLYNNLELRTKLANVGGYILPGQFGITAFFDTGRVWTKDDQSETWHYSYGGGLYYAPAVLTVIQAQLAHSKEGYYPYITMKFRY</sequence>
<dbReference type="Pfam" id="PF01103">
    <property type="entry name" value="Omp85"/>
    <property type="match status" value="1"/>
</dbReference>
<dbReference type="InterPro" id="IPR000184">
    <property type="entry name" value="Bac_surfAg_D15"/>
</dbReference>
<feature type="signal peptide" evidence="3">
    <location>
        <begin position="1"/>
        <end position="19"/>
    </location>
</feature>
<protein>
    <submittedName>
        <fullName evidence="5">BamA/TamA family outer membrane protein</fullName>
    </submittedName>
</protein>
<keyword evidence="2" id="KW-0472">Membrane</keyword>
<evidence type="ECO:0000313" key="5">
    <source>
        <dbReference type="EMBL" id="MBB2150609.1"/>
    </source>
</evidence>
<accession>A0ABR6EZE9</accession>
<keyword evidence="6" id="KW-1185">Reference proteome</keyword>
<organism evidence="5 6">
    <name type="scientific">Pedobacter gandavensis</name>
    <dbReference type="NCBI Taxonomy" id="2679963"/>
    <lineage>
        <taxon>Bacteria</taxon>
        <taxon>Pseudomonadati</taxon>
        <taxon>Bacteroidota</taxon>
        <taxon>Sphingobacteriia</taxon>
        <taxon>Sphingobacteriales</taxon>
        <taxon>Sphingobacteriaceae</taxon>
        <taxon>Pedobacter</taxon>
    </lineage>
</organism>
<feature type="domain" description="Bacterial surface antigen (D15)" evidence="4">
    <location>
        <begin position="540"/>
        <end position="815"/>
    </location>
</feature>
<proteinExistence type="predicted"/>
<name>A0ABR6EZE9_9SPHI</name>
<dbReference type="RefSeq" id="WP_182959703.1">
    <property type="nucleotide sequence ID" value="NZ_WNXC01000006.1"/>
</dbReference>
<dbReference type="Gene3D" id="2.40.160.50">
    <property type="entry name" value="membrane protein fhac: a member of the omp85/tpsb transporter family"/>
    <property type="match status" value="1"/>
</dbReference>
<gene>
    <name evidence="5" type="ORF">GM920_17050</name>
</gene>
<evidence type="ECO:0000256" key="2">
    <source>
        <dbReference type="ARBA" id="ARBA00023136"/>
    </source>
</evidence>
<evidence type="ECO:0000256" key="3">
    <source>
        <dbReference type="SAM" id="SignalP"/>
    </source>
</evidence>
<evidence type="ECO:0000313" key="6">
    <source>
        <dbReference type="Proteomes" id="UP000636110"/>
    </source>
</evidence>
<reference evidence="5 6" key="1">
    <citation type="submission" date="2019-11" db="EMBL/GenBank/DDBJ databases">
        <title>Description of Pedobacter sp. LMG 31462T.</title>
        <authorList>
            <person name="Carlier A."/>
            <person name="Qi S."/>
            <person name="Vandamme P."/>
        </authorList>
    </citation>
    <scope>NUCLEOTIDE SEQUENCE [LARGE SCALE GENOMIC DNA]</scope>
    <source>
        <strain evidence="5 6">LMG 31462</strain>
    </source>
</reference>
<feature type="chain" id="PRO_5045714324" evidence="3">
    <location>
        <begin position="20"/>
        <end position="843"/>
    </location>
</feature>
<keyword evidence="3" id="KW-0732">Signal</keyword>
<evidence type="ECO:0000256" key="1">
    <source>
        <dbReference type="ARBA" id="ARBA00004370"/>
    </source>
</evidence>